<dbReference type="EMBL" id="JBITMB010000003">
    <property type="protein sequence ID" value="MFI7441430.1"/>
    <property type="molecule type" value="Genomic_DNA"/>
</dbReference>
<keyword evidence="3" id="KW-1185">Reference proteome</keyword>
<evidence type="ECO:0000256" key="1">
    <source>
        <dbReference type="SAM" id="Phobius"/>
    </source>
</evidence>
<dbReference type="Proteomes" id="UP001612928">
    <property type="component" value="Unassembled WGS sequence"/>
</dbReference>
<feature type="transmembrane region" description="Helical" evidence="1">
    <location>
        <begin position="68"/>
        <end position="86"/>
    </location>
</feature>
<evidence type="ECO:0000313" key="3">
    <source>
        <dbReference type="Proteomes" id="UP001612928"/>
    </source>
</evidence>
<dbReference type="RefSeq" id="WP_397021300.1">
    <property type="nucleotide sequence ID" value="NZ_JBITMB010000003.1"/>
</dbReference>
<keyword evidence="1" id="KW-1133">Transmembrane helix</keyword>
<feature type="transmembrane region" description="Helical" evidence="1">
    <location>
        <begin position="92"/>
        <end position="110"/>
    </location>
</feature>
<proteinExistence type="predicted"/>
<evidence type="ECO:0000313" key="2">
    <source>
        <dbReference type="EMBL" id="MFI7441430.1"/>
    </source>
</evidence>
<keyword evidence="1" id="KW-0812">Transmembrane</keyword>
<protein>
    <recommendedName>
        <fullName evidence="4">SRPBCC family protein</fullName>
    </recommendedName>
</protein>
<name>A0ABW8A4N6_9ACTN</name>
<organism evidence="2 3">
    <name type="scientific">Nonomuraea indica</name>
    <dbReference type="NCBI Taxonomy" id="1581193"/>
    <lineage>
        <taxon>Bacteria</taxon>
        <taxon>Bacillati</taxon>
        <taxon>Actinomycetota</taxon>
        <taxon>Actinomycetes</taxon>
        <taxon>Streptosporangiales</taxon>
        <taxon>Streptosporangiaceae</taxon>
        <taxon>Nonomuraea</taxon>
    </lineage>
</organism>
<keyword evidence="1" id="KW-0472">Membrane</keyword>
<evidence type="ECO:0008006" key="4">
    <source>
        <dbReference type="Google" id="ProtNLM"/>
    </source>
</evidence>
<gene>
    <name evidence="2" type="ORF">ACIBP5_15845</name>
</gene>
<reference evidence="2 3" key="1">
    <citation type="submission" date="2024-10" db="EMBL/GenBank/DDBJ databases">
        <title>The Natural Products Discovery Center: Release of the First 8490 Sequenced Strains for Exploring Actinobacteria Biosynthetic Diversity.</title>
        <authorList>
            <person name="Kalkreuter E."/>
            <person name="Kautsar S.A."/>
            <person name="Yang D."/>
            <person name="Bader C.D."/>
            <person name="Teijaro C.N."/>
            <person name="Fluegel L."/>
            <person name="Davis C.M."/>
            <person name="Simpson J.R."/>
            <person name="Lauterbach L."/>
            <person name="Steele A.D."/>
            <person name="Gui C."/>
            <person name="Meng S."/>
            <person name="Li G."/>
            <person name="Viehrig K."/>
            <person name="Ye F."/>
            <person name="Su P."/>
            <person name="Kiefer A.F."/>
            <person name="Nichols A."/>
            <person name="Cepeda A.J."/>
            <person name="Yan W."/>
            <person name="Fan B."/>
            <person name="Jiang Y."/>
            <person name="Adhikari A."/>
            <person name="Zheng C.-J."/>
            <person name="Schuster L."/>
            <person name="Cowan T.M."/>
            <person name="Smanski M.J."/>
            <person name="Chevrette M.G."/>
            <person name="De Carvalho L.P.S."/>
            <person name="Shen B."/>
        </authorList>
    </citation>
    <scope>NUCLEOTIDE SEQUENCE [LARGE SCALE GENOMIC DNA]</scope>
    <source>
        <strain evidence="2 3">NPDC049503</strain>
    </source>
</reference>
<comment type="caution">
    <text evidence="2">The sequence shown here is derived from an EMBL/GenBank/DDBJ whole genome shotgun (WGS) entry which is preliminary data.</text>
</comment>
<feature type="transmembrane region" description="Helical" evidence="1">
    <location>
        <begin position="42"/>
        <end position="61"/>
    </location>
</feature>
<sequence>MTTEPDPHHWRRARRLLAAVLAALFAALLAYRVLHAGHLEQTALFYVGIPAVIAITVALTARPKSATGLIMAVVTVGLALSGPLLGEGVVCLVVAAPLFYLLALVFGLLIDRARRRDGRRGAHLLIVPLLLVMVAEGATEATSLPRDTTVSAVRAAAGADVERALAGTPSFGPFRSVFLRAGFPVPVAAEGEGLQVGAVRRITFTPRRSLGIGARPEPRSMTLRVKQRAPGLAVFEVVTDTTLARWLDLREARFAWTDAELTVSLRYRRTFDPAWYFGPVQAYGAGQAAGYLAETFAR</sequence>
<accession>A0ABW8A4N6</accession>